<dbReference type="PRINTS" id="PR01874">
    <property type="entry name" value="DNAREPAIRADA"/>
</dbReference>
<evidence type="ECO:0000313" key="6">
    <source>
        <dbReference type="EMBL" id="RCL82991.1"/>
    </source>
</evidence>
<dbReference type="AlphaFoldDB" id="A0A368EHQ1"/>
<protein>
    <submittedName>
        <fullName evidence="6">DNA repair protein RadA</fullName>
    </submittedName>
</protein>
<sequence length="102" mass="10508">MSRTQSKFVCQSCGAVTSKWSGKCESCGAWNTITEERSNETPPKGKGLKAATKAQKISLTGLSGDSDTPDRTLSGLNEFDRVIGGGFVPGSAILLGGDPGIG</sequence>
<dbReference type="Pfam" id="PF18073">
    <property type="entry name" value="Zn_ribbon_LapB"/>
    <property type="match status" value="1"/>
</dbReference>
<evidence type="ECO:0000256" key="2">
    <source>
        <dbReference type="ARBA" id="ARBA00022763"/>
    </source>
</evidence>
<comment type="caution">
    <text evidence="6">The sequence shown here is derived from an EMBL/GenBank/DDBJ whole genome shotgun (WGS) entry which is preliminary data.</text>
</comment>
<name>A0A368EHQ1_9PROT</name>
<dbReference type="PANTHER" id="PTHR32472">
    <property type="entry name" value="DNA REPAIR PROTEIN RADA"/>
    <property type="match status" value="1"/>
</dbReference>
<feature type="non-terminal residue" evidence="6">
    <location>
        <position position="102"/>
    </location>
</feature>
<dbReference type="GO" id="GO:0005829">
    <property type="term" value="C:cytosol"/>
    <property type="evidence" value="ECO:0007669"/>
    <property type="project" value="TreeGrafter"/>
</dbReference>
<dbReference type="InterPro" id="IPR027417">
    <property type="entry name" value="P-loop_NTPase"/>
</dbReference>
<organism evidence="6 7">
    <name type="scientific">PS1 clade bacterium</name>
    <dbReference type="NCBI Taxonomy" id="2175152"/>
    <lineage>
        <taxon>Bacteria</taxon>
        <taxon>Pseudomonadati</taxon>
        <taxon>Pseudomonadota</taxon>
        <taxon>Alphaproteobacteria</taxon>
        <taxon>PS1 clade</taxon>
    </lineage>
</organism>
<keyword evidence="2" id="KW-0227">DNA damage</keyword>
<dbReference type="GO" id="GO:0005524">
    <property type="term" value="F:ATP binding"/>
    <property type="evidence" value="ECO:0007669"/>
    <property type="project" value="InterPro"/>
</dbReference>
<evidence type="ECO:0000313" key="7">
    <source>
        <dbReference type="Proteomes" id="UP000252289"/>
    </source>
</evidence>
<dbReference type="PANTHER" id="PTHR32472:SF10">
    <property type="entry name" value="DNA REPAIR PROTEIN RADA-LIKE PROTEIN"/>
    <property type="match status" value="1"/>
</dbReference>
<dbReference type="GO" id="GO:0000725">
    <property type="term" value="P:recombinational repair"/>
    <property type="evidence" value="ECO:0007669"/>
    <property type="project" value="TreeGrafter"/>
</dbReference>
<evidence type="ECO:0000256" key="4">
    <source>
        <dbReference type="ARBA" id="ARBA00023204"/>
    </source>
</evidence>
<dbReference type="GO" id="GO:0003677">
    <property type="term" value="F:DNA binding"/>
    <property type="evidence" value="ECO:0007669"/>
    <property type="project" value="UniProtKB-KW"/>
</dbReference>
<gene>
    <name evidence="6" type="ORF">DBW64_06115</name>
</gene>
<evidence type="ECO:0000256" key="1">
    <source>
        <dbReference type="ARBA" id="ARBA00022723"/>
    </source>
</evidence>
<evidence type="ECO:0000259" key="5">
    <source>
        <dbReference type="PROSITE" id="PS50162"/>
    </source>
</evidence>
<dbReference type="Gene3D" id="3.40.50.300">
    <property type="entry name" value="P-loop containing nucleotide triphosphate hydrolases"/>
    <property type="match status" value="1"/>
</dbReference>
<dbReference type="InterPro" id="IPR020588">
    <property type="entry name" value="RecA_ATP-bd"/>
</dbReference>
<dbReference type="GO" id="GO:0140664">
    <property type="term" value="F:ATP-dependent DNA damage sensor activity"/>
    <property type="evidence" value="ECO:0007669"/>
    <property type="project" value="InterPro"/>
</dbReference>
<dbReference type="SUPFAM" id="SSF52540">
    <property type="entry name" value="P-loop containing nucleoside triphosphate hydrolases"/>
    <property type="match status" value="1"/>
</dbReference>
<keyword evidence="3" id="KW-0238">DNA-binding</keyword>
<evidence type="ECO:0000256" key="3">
    <source>
        <dbReference type="ARBA" id="ARBA00023125"/>
    </source>
</evidence>
<dbReference type="GO" id="GO:0046872">
    <property type="term" value="F:metal ion binding"/>
    <property type="evidence" value="ECO:0007669"/>
    <property type="project" value="UniProtKB-KW"/>
</dbReference>
<feature type="domain" description="RecA family profile 1" evidence="5">
    <location>
        <begin position="68"/>
        <end position="102"/>
    </location>
</feature>
<dbReference type="EMBL" id="QOQK01000040">
    <property type="protein sequence ID" value="RCL82991.1"/>
    <property type="molecule type" value="Genomic_DNA"/>
</dbReference>
<dbReference type="PROSITE" id="PS50162">
    <property type="entry name" value="RECA_2"/>
    <property type="match status" value="1"/>
</dbReference>
<keyword evidence="1" id="KW-0479">Metal-binding</keyword>
<dbReference type="Proteomes" id="UP000252289">
    <property type="component" value="Unassembled WGS sequence"/>
</dbReference>
<proteinExistence type="predicted"/>
<accession>A0A368EHQ1</accession>
<reference evidence="6 7" key="1">
    <citation type="journal article" date="2018" name="Microbiome">
        <title>Fine metagenomic profile of the Mediterranean stratified and mixed water columns revealed by assembly and recruitment.</title>
        <authorList>
            <person name="Haro-Moreno J.M."/>
            <person name="Lopez-Perez M."/>
            <person name="De La Torre J.R."/>
            <person name="Picazo A."/>
            <person name="Camacho A."/>
            <person name="Rodriguez-Valera F."/>
        </authorList>
    </citation>
    <scope>NUCLEOTIDE SEQUENCE [LARGE SCALE GENOMIC DNA]</scope>
    <source>
        <strain evidence="6">MED-G50</strain>
    </source>
</reference>
<dbReference type="InterPro" id="IPR041166">
    <property type="entry name" value="Rubredoxin_2"/>
</dbReference>
<keyword evidence="4" id="KW-0234">DNA repair</keyword>